<comment type="similarity">
    <text evidence="4">Belongs to the SMC family. RAD50 subfamily.</text>
</comment>
<dbReference type="STRING" id="178035.A0A154P4C4"/>
<evidence type="ECO:0000256" key="3">
    <source>
        <dbReference type="ARBA" id="ARBA00004286"/>
    </source>
</evidence>
<dbReference type="EMBL" id="KQ434804">
    <property type="protein sequence ID" value="KZC06068.1"/>
    <property type="molecule type" value="Genomic_DNA"/>
</dbReference>
<name>A0A154P4C4_DUFNO</name>
<evidence type="ECO:0000256" key="19">
    <source>
        <dbReference type="SAM" id="Coils"/>
    </source>
</evidence>
<dbReference type="SUPFAM" id="SSF75712">
    <property type="entry name" value="Rad50 coiled-coil Zn hook"/>
    <property type="match status" value="1"/>
</dbReference>
<evidence type="ECO:0000256" key="10">
    <source>
        <dbReference type="ARBA" id="ARBA00022833"/>
    </source>
</evidence>
<keyword evidence="16" id="KW-0469">Meiosis</keyword>
<dbReference type="InterPro" id="IPR013134">
    <property type="entry name" value="Zn_hook_RAD50"/>
</dbReference>
<dbReference type="PANTHER" id="PTHR18867:SF12">
    <property type="entry name" value="DNA REPAIR PROTEIN RAD50"/>
    <property type="match status" value="1"/>
</dbReference>
<evidence type="ECO:0000256" key="5">
    <source>
        <dbReference type="ARBA" id="ARBA00022454"/>
    </source>
</evidence>
<dbReference type="GO" id="GO:0005524">
    <property type="term" value="F:ATP binding"/>
    <property type="evidence" value="ECO:0007669"/>
    <property type="project" value="UniProtKB-KW"/>
</dbReference>
<keyword evidence="8" id="KW-0227">DNA damage</keyword>
<keyword evidence="7" id="KW-0547">Nucleotide-binding</keyword>
<feature type="coiled-coil region" evidence="19">
    <location>
        <begin position="696"/>
        <end position="772"/>
    </location>
</feature>
<dbReference type="Pfam" id="PF04423">
    <property type="entry name" value="Rad50_zn_hook"/>
    <property type="match status" value="1"/>
</dbReference>
<dbReference type="Gene3D" id="1.10.287.510">
    <property type="entry name" value="Helix hairpin bin"/>
    <property type="match status" value="1"/>
</dbReference>
<evidence type="ECO:0000256" key="11">
    <source>
        <dbReference type="ARBA" id="ARBA00022840"/>
    </source>
</evidence>
<reference evidence="22 23" key="1">
    <citation type="submission" date="2015-07" db="EMBL/GenBank/DDBJ databases">
        <title>The genome of Dufourea novaeangliae.</title>
        <authorList>
            <person name="Pan H."/>
            <person name="Kapheim K."/>
        </authorList>
    </citation>
    <scope>NUCLEOTIDE SEQUENCE [LARGE SCALE GENOMIC DNA]</scope>
    <source>
        <strain evidence="22">0120121106</strain>
        <tissue evidence="22">Whole body</tissue>
    </source>
</reference>
<evidence type="ECO:0000256" key="16">
    <source>
        <dbReference type="ARBA" id="ARBA00023254"/>
    </source>
</evidence>
<evidence type="ECO:0000313" key="22">
    <source>
        <dbReference type="EMBL" id="KZC06068.1"/>
    </source>
</evidence>
<dbReference type="GO" id="GO:0000722">
    <property type="term" value="P:telomere maintenance via recombination"/>
    <property type="evidence" value="ECO:0007669"/>
    <property type="project" value="TreeGrafter"/>
</dbReference>
<evidence type="ECO:0000256" key="13">
    <source>
        <dbReference type="ARBA" id="ARBA00023054"/>
    </source>
</evidence>
<evidence type="ECO:0000313" key="23">
    <source>
        <dbReference type="Proteomes" id="UP000076502"/>
    </source>
</evidence>
<dbReference type="Pfam" id="PF13476">
    <property type="entry name" value="AAA_23"/>
    <property type="match status" value="1"/>
</dbReference>
<dbReference type="GO" id="GO:0030870">
    <property type="term" value="C:Mre11 complex"/>
    <property type="evidence" value="ECO:0007669"/>
    <property type="project" value="InterPro"/>
</dbReference>
<dbReference type="GO" id="GO:0051880">
    <property type="term" value="F:G-quadruplex DNA binding"/>
    <property type="evidence" value="ECO:0007669"/>
    <property type="project" value="TreeGrafter"/>
</dbReference>
<evidence type="ECO:0000256" key="6">
    <source>
        <dbReference type="ARBA" id="ARBA00022723"/>
    </source>
</evidence>
<comment type="subcellular location">
    <subcellularLocation>
        <location evidence="3">Chromosome</location>
    </subcellularLocation>
    <subcellularLocation>
        <location evidence="2">Nucleus</location>
    </subcellularLocation>
</comment>
<proteinExistence type="inferred from homology"/>
<evidence type="ECO:0000256" key="9">
    <source>
        <dbReference type="ARBA" id="ARBA00022801"/>
    </source>
</evidence>
<dbReference type="Gene3D" id="3.40.50.300">
    <property type="entry name" value="P-loop containing nucleotide triphosphate hydrolases"/>
    <property type="match status" value="2"/>
</dbReference>
<sequence length="1382" mass="160541">MSRIRRLSIRGIRNFGDDTDEATIRFSRPLTLILGPNGTGKTTIIEALKFATCGEFPPNSDKGKFFVHDPSLTGMSSVRGVVKAEIVGTEGNIYIISRTIESSKASGKLKFKTLDNALSRIDKGSKEMVSITNRCGNVDTELTLAMGISKPILEYVIFCHQEDLNWPFHDGKKLKEKFDEIFDSARFNKALESLMKYIKELLQKVQLLKEQKRTSLQVVSEVMDKEKKLEDHKKRLETSKAKIEEIDRDLEPISQKIRNLAKKDSDYKNLEADEKNKRTEYELSKQQLTRLQDSIEEVFEGTMKELLAQIESYDKKLHGKTHEIRKSETRLKDIAKEEYKISNLLADERVTCGSLKQQIKDQERKVILRHKILNETLSAWNLDTVDSSGSELEILAVFKRLQEKLQELEVNVEDNRVRRGGEEKELQKEVDVLRSEYSRIQSEKNLKENEVVEARDEINQIKLEIMQLGATAKKLNSIEAKMDVAKNKIQQLSEVMDVNAARQEVNSKIEARNETEALLKTVDEEITSLLKQSAHQTELELHKSSLLTKETELQKLKDKHEETIKNLLDIKELTQVKLKQKLDRAQKELTNQIESIKREMQTEEHHETTVQTTMLHTEEELQKRKKEIESDQAKISLICSYKNFDETLLLQSRKVKDLQDKRGIYAHQGVAYKEYMKQLKETNPCCPLCHRGFDERQTVENLLKEMQNEMENHPNRLKECEAELKVQQEKYDKMLQLKPVVEKIIHLQENELDKLQNNLEKSKAKLTKLRMCITDLKEKKSDPEKRLTVMQNIMGDVILWDRYIDEISKLKETIDSFQTRMLNAGIKSERSLQEAQRQRDELNVSSKTIRDDIENLQSAINAHNEKTHNAREELNALHEEQLRIRSGVEKLKQLKEKQETLFLKEVSLGKSVDALKQKVIAAESNLNSGIEKLEKKKKENWEKQEVDRKLLAEGSRRLSELQKVQDDVDTFVFRNIPEALEQSELKIQKYQSSSNDLQSEKSDIEITINKLKEDITRQDLRKRNLSDNILLREASETTKNLQRQCTILRDKLATINYTQVREEWRSLQDREEALLREKNMTKGNQEELERQVDQYTKDLDTDIYKQARKQYKTKCIELVVVQETILNLKEYSNVLDTAMIRYHEERMLTINKIMKEMWKLVYTGTDTTSIEIRTNATEGVGTAKRTFNYKLVQLKHGREIDMKGRCSAGQKVLASIIIRLALAETFCKDCGILALDEPTTNLDQENAYSLASALAMVVRLRSQHQKNFQLIVISHDEKFLFRLAELNNNKGFYELYRKNNGYTAVRHCQVGSQDQFDTVAIKEDVSSDEETSMPKSRDKSETTSQGKSYNGNSHKKRRYNMETDSDDHTETRPSKKRFNFNL</sequence>
<dbReference type="GO" id="GO:0003691">
    <property type="term" value="F:double-stranded telomeric DNA binding"/>
    <property type="evidence" value="ECO:0007669"/>
    <property type="project" value="TreeGrafter"/>
</dbReference>
<feature type="coiled-coil region" evidence="19">
    <location>
        <begin position="398"/>
        <end position="606"/>
    </location>
</feature>
<dbReference type="GO" id="GO:0000794">
    <property type="term" value="C:condensed nuclear chromosome"/>
    <property type="evidence" value="ECO:0007669"/>
    <property type="project" value="TreeGrafter"/>
</dbReference>
<dbReference type="GO" id="GO:0007004">
    <property type="term" value="P:telomere maintenance via telomerase"/>
    <property type="evidence" value="ECO:0007669"/>
    <property type="project" value="TreeGrafter"/>
</dbReference>
<evidence type="ECO:0000256" key="2">
    <source>
        <dbReference type="ARBA" id="ARBA00004123"/>
    </source>
</evidence>
<protein>
    <submittedName>
        <fullName evidence="22">DNA repair protein RAD50</fullName>
    </submittedName>
</protein>
<dbReference type="GO" id="GO:0070192">
    <property type="term" value="P:chromosome organization involved in meiotic cell cycle"/>
    <property type="evidence" value="ECO:0007669"/>
    <property type="project" value="TreeGrafter"/>
</dbReference>
<gene>
    <name evidence="22" type="ORF">WN55_07154</name>
</gene>
<keyword evidence="9" id="KW-0378">Hydrolase</keyword>
<feature type="compositionally biased region" description="Polar residues" evidence="20">
    <location>
        <begin position="1342"/>
        <end position="1352"/>
    </location>
</feature>
<organism evidence="22 23">
    <name type="scientific">Dufourea novaeangliae</name>
    <name type="common">Sweat bee</name>
    <dbReference type="NCBI Taxonomy" id="178035"/>
    <lineage>
        <taxon>Eukaryota</taxon>
        <taxon>Metazoa</taxon>
        <taxon>Ecdysozoa</taxon>
        <taxon>Arthropoda</taxon>
        <taxon>Hexapoda</taxon>
        <taxon>Insecta</taxon>
        <taxon>Pterygota</taxon>
        <taxon>Neoptera</taxon>
        <taxon>Endopterygota</taxon>
        <taxon>Hymenoptera</taxon>
        <taxon>Apocrita</taxon>
        <taxon>Aculeata</taxon>
        <taxon>Apoidea</taxon>
        <taxon>Anthophila</taxon>
        <taxon>Halictidae</taxon>
        <taxon>Rophitinae</taxon>
        <taxon>Dufourea</taxon>
    </lineage>
</organism>
<evidence type="ECO:0000256" key="12">
    <source>
        <dbReference type="ARBA" id="ARBA00022842"/>
    </source>
</evidence>
<dbReference type="OMA" id="FSDYYYR"/>
<evidence type="ECO:0000256" key="17">
    <source>
        <dbReference type="ARBA" id="ARBA00049360"/>
    </source>
</evidence>
<dbReference type="SUPFAM" id="SSF52540">
    <property type="entry name" value="P-loop containing nucleoside triphosphate hydrolases"/>
    <property type="match status" value="2"/>
</dbReference>
<dbReference type="GO" id="GO:0016887">
    <property type="term" value="F:ATP hydrolysis activity"/>
    <property type="evidence" value="ECO:0007669"/>
    <property type="project" value="InterPro"/>
</dbReference>
<evidence type="ECO:0000259" key="21">
    <source>
        <dbReference type="PROSITE" id="PS51131"/>
    </source>
</evidence>
<dbReference type="PANTHER" id="PTHR18867">
    <property type="entry name" value="RAD50"/>
    <property type="match status" value="1"/>
</dbReference>
<dbReference type="GO" id="GO:0043047">
    <property type="term" value="F:single-stranded telomeric DNA binding"/>
    <property type="evidence" value="ECO:0007669"/>
    <property type="project" value="TreeGrafter"/>
</dbReference>
<evidence type="ECO:0000256" key="20">
    <source>
        <dbReference type="SAM" id="MobiDB-lite"/>
    </source>
</evidence>
<keyword evidence="5" id="KW-0158">Chromosome</keyword>
<dbReference type="NCBIfam" id="TIGR00606">
    <property type="entry name" value="rad50"/>
    <property type="match status" value="1"/>
</dbReference>
<dbReference type="InterPro" id="IPR038729">
    <property type="entry name" value="Rad50/SbcC_AAA"/>
</dbReference>
<keyword evidence="6 18" id="KW-0479">Metal-binding</keyword>
<accession>A0A154P4C4</accession>
<evidence type="ECO:0000256" key="1">
    <source>
        <dbReference type="ARBA" id="ARBA00001947"/>
    </source>
</evidence>
<dbReference type="Proteomes" id="UP000076502">
    <property type="component" value="Unassembled WGS sequence"/>
</dbReference>
<dbReference type="InterPro" id="IPR004584">
    <property type="entry name" value="Rad50_eukaryotes"/>
</dbReference>
<evidence type="ECO:0000256" key="8">
    <source>
        <dbReference type="ARBA" id="ARBA00022763"/>
    </source>
</evidence>
<feature type="coiled-coil region" evidence="19">
    <location>
        <begin position="832"/>
        <end position="897"/>
    </location>
</feature>
<keyword evidence="14" id="KW-0234">DNA repair</keyword>
<feature type="coiled-coil region" evidence="19">
    <location>
        <begin position="980"/>
        <end position="1098"/>
    </location>
</feature>
<feature type="region of interest" description="Disordered" evidence="20">
    <location>
        <begin position="1323"/>
        <end position="1382"/>
    </location>
</feature>
<evidence type="ECO:0000256" key="15">
    <source>
        <dbReference type="ARBA" id="ARBA00023242"/>
    </source>
</evidence>
<evidence type="ECO:0000256" key="14">
    <source>
        <dbReference type="ARBA" id="ARBA00023204"/>
    </source>
</evidence>
<keyword evidence="15" id="KW-0539">Nucleus</keyword>
<keyword evidence="10 18" id="KW-0862">Zinc</keyword>
<comment type="cofactor">
    <cofactor evidence="1">
        <name>Zn(2+)</name>
        <dbReference type="ChEBI" id="CHEBI:29105"/>
    </cofactor>
</comment>
<feature type="coiled-coil region" evidence="19">
    <location>
        <begin position="191"/>
        <end position="287"/>
    </location>
</feature>
<evidence type="ECO:0000256" key="18">
    <source>
        <dbReference type="PROSITE-ProRule" id="PRU00471"/>
    </source>
</evidence>
<dbReference type="InterPro" id="IPR027417">
    <property type="entry name" value="P-loop_NTPase"/>
</dbReference>
<keyword evidence="12" id="KW-0460">Magnesium</keyword>
<dbReference type="GO" id="GO:0006302">
    <property type="term" value="P:double-strand break repair"/>
    <property type="evidence" value="ECO:0007669"/>
    <property type="project" value="InterPro"/>
</dbReference>
<dbReference type="PROSITE" id="PS51131">
    <property type="entry name" value="ZN_HOOK"/>
    <property type="match status" value="1"/>
</dbReference>
<keyword evidence="11" id="KW-0067">ATP-binding</keyword>
<evidence type="ECO:0000256" key="7">
    <source>
        <dbReference type="ARBA" id="ARBA00022741"/>
    </source>
</evidence>
<dbReference type="GO" id="GO:0046872">
    <property type="term" value="F:metal ion binding"/>
    <property type="evidence" value="ECO:0007669"/>
    <property type="project" value="UniProtKB-UniRule"/>
</dbReference>
<comment type="catalytic activity">
    <reaction evidence="17">
        <text>ATP + H2O = ADP + phosphate + H(+)</text>
        <dbReference type="Rhea" id="RHEA:13065"/>
        <dbReference type="ChEBI" id="CHEBI:15377"/>
        <dbReference type="ChEBI" id="CHEBI:15378"/>
        <dbReference type="ChEBI" id="CHEBI:30616"/>
        <dbReference type="ChEBI" id="CHEBI:43474"/>
        <dbReference type="ChEBI" id="CHEBI:456216"/>
    </reaction>
</comment>
<keyword evidence="13 19" id="KW-0175">Coiled coil</keyword>
<dbReference type="OrthoDB" id="18797at2759"/>
<feature type="binding site" evidence="18">
    <location>
        <position position="689"/>
    </location>
    <ligand>
        <name>Zn(2+)</name>
        <dbReference type="ChEBI" id="CHEBI:29105"/>
    </ligand>
</feature>
<keyword evidence="23" id="KW-1185">Reference proteome</keyword>
<evidence type="ECO:0000256" key="4">
    <source>
        <dbReference type="ARBA" id="ARBA00009439"/>
    </source>
</evidence>
<feature type="domain" description="Zinc-hook" evidence="21">
    <location>
        <begin position="641"/>
        <end position="739"/>
    </location>
</feature>
<feature type="binding site" evidence="18">
    <location>
        <position position="686"/>
    </location>
    <ligand>
        <name>Zn(2+)</name>
        <dbReference type="ChEBI" id="CHEBI:29105"/>
    </ligand>
</feature>